<dbReference type="SMART" id="SM00347">
    <property type="entry name" value="HTH_MARR"/>
    <property type="match status" value="1"/>
</dbReference>
<reference evidence="6" key="1">
    <citation type="journal article" date="2014" name="Int. J. Syst. Evol. Microbiol.">
        <title>Complete genome sequence of Corynebacterium casei LMG S-19264T (=DSM 44701T), isolated from a smear-ripened cheese.</title>
        <authorList>
            <consortium name="US DOE Joint Genome Institute (JGI-PGF)"/>
            <person name="Walter F."/>
            <person name="Albersmeier A."/>
            <person name="Kalinowski J."/>
            <person name="Ruckert C."/>
        </authorList>
    </citation>
    <scope>NUCLEOTIDE SEQUENCE</scope>
    <source>
        <strain evidence="6">CGMCC 1.12187</strain>
    </source>
</reference>
<proteinExistence type="predicted"/>
<dbReference type="PRINTS" id="PR00598">
    <property type="entry name" value="HTHMARR"/>
</dbReference>
<keyword evidence="1" id="KW-0805">Transcription regulation</keyword>
<keyword evidence="3" id="KW-0804">Transcription</keyword>
<dbReference type="AlphaFoldDB" id="A0A917H6Z4"/>
<dbReference type="InterPro" id="IPR036388">
    <property type="entry name" value="WH-like_DNA-bd_sf"/>
</dbReference>
<feature type="domain" description="HTH marR-type" evidence="5">
    <location>
        <begin position="14"/>
        <end position="150"/>
    </location>
</feature>
<dbReference type="EMBL" id="BMEQ01000032">
    <property type="protein sequence ID" value="GGG69041.1"/>
    <property type="molecule type" value="Genomic_DNA"/>
</dbReference>
<accession>A0A917H6Z4</accession>
<dbReference type="Proteomes" id="UP000638848">
    <property type="component" value="Unassembled WGS sequence"/>
</dbReference>
<comment type="caution">
    <text evidence="6">The sequence shown here is derived from an EMBL/GenBank/DDBJ whole genome shotgun (WGS) entry which is preliminary data.</text>
</comment>
<evidence type="ECO:0000256" key="2">
    <source>
        <dbReference type="ARBA" id="ARBA00023125"/>
    </source>
</evidence>
<evidence type="ECO:0000256" key="3">
    <source>
        <dbReference type="ARBA" id="ARBA00023163"/>
    </source>
</evidence>
<protein>
    <recommendedName>
        <fullName evidence="5">HTH marR-type domain-containing protein</fullName>
    </recommendedName>
</protein>
<evidence type="ECO:0000259" key="5">
    <source>
        <dbReference type="PROSITE" id="PS50995"/>
    </source>
</evidence>
<dbReference type="InterPro" id="IPR036390">
    <property type="entry name" value="WH_DNA-bd_sf"/>
</dbReference>
<dbReference type="InterPro" id="IPR000835">
    <property type="entry name" value="HTH_MarR-typ"/>
</dbReference>
<feature type="region of interest" description="Disordered" evidence="4">
    <location>
        <begin position="155"/>
        <end position="174"/>
    </location>
</feature>
<dbReference type="GO" id="GO:0003677">
    <property type="term" value="F:DNA binding"/>
    <property type="evidence" value="ECO:0007669"/>
    <property type="project" value="UniProtKB-KW"/>
</dbReference>
<dbReference type="SUPFAM" id="SSF46785">
    <property type="entry name" value="Winged helix' DNA-binding domain"/>
    <property type="match status" value="1"/>
</dbReference>
<organism evidence="6 7">
    <name type="scientific">Kocuria dechangensis</name>
    <dbReference type="NCBI Taxonomy" id="1176249"/>
    <lineage>
        <taxon>Bacteria</taxon>
        <taxon>Bacillati</taxon>
        <taxon>Actinomycetota</taxon>
        <taxon>Actinomycetes</taxon>
        <taxon>Micrococcales</taxon>
        <taxon>Micrococcaceae</taxon>
        <taxon>Kocuria</taxon>
    </lineage>
</organism>
<dbReference type="Pfam" id="PF01047">
    <property type="entry name" value="MarR"/>
    <property type="match status" value="1"/>
</dbReference>
<dbReference type="PANTHER" id="PTHR42756:SF1">
    <property type="entry name" value="TRANSCRIPTIONAL REPRESSOR OF EMRAB OPERON"/>
    <property type="match status" value="1"/>
</dbReference>
<keyword evidence="2" id="KW-0238">DNA-binding</keyword>
<dbReference type="PANTHER" id="PTHR42756">
    <property type="entry name" value="TRANSCRIPTIONAL REGULATOR, MARR"/>
    <property type="match status" value="1"/>
</dbReference>
<keyword evidence="7" id="KW-1185">Reference proteome</keyword>
<reference evidence="6" key="2">
    <citation type="submission" date="2020-09" db="EMBL/GenBank/DDBJ databases">
        <authorList>
            <person name="Sun Q."/>
            <person name="Zhou Y."/>
        </authorList>
    </citation>
    <scope>NUCLEOTIDE SEQUENCE</scope>
    <source>
        <strain evidence="6">CGMCC 1.12187</strain>
    </source>
</reference>
<sequence length="174" mass="18852">MTVTAITPDAGEPARPPLHALARGLRTLLISGQHFRGRRAEELQLGSSDLEALGHLYHEGSLAPGRLSALMGVTSGTMTALLDRVEKAGFLRREPNPQDRRGRLIVLTPAGQHAMHWLYDQFEDVIRHALAGVPDLDVEQFHAVLELLAGSLDAGNHPHDPSGATTPRTPIHPL</sequence>
<name>A0A917H6Z4_9MICC</name>
<dbReference type="PROSITE" id="PS50995">
    <property type="entry name" value="HTH_MARR_2"/>
    <property type="match status" value="1"/>
</dbReference>
<evidence type="ECO:0000256" key="1">
    <source>
        <dbReference type="ARBA" id="ARBA00023015"/>
    </source>
</evidence>
<gene>
    <name evidence="6" type="ORF">GCM10011374_36840</name>
</gene>
<evidence type="ECO:0000256" key="4">
    <source>
        <dbReference type="SAM" id="MobiDB-lite"/>
    </source>
</evidence>
<dbReference type="Gene3D" id="1.10.10.10">
    <property type="entry name" value="Winged helix-like DNA-binding domain superfamily/Winged helix DNA-binding domain"/>
    <property type="match status" value="1"/>
</dbReference>
<dbReference type="GO" id="GO:0003700">
    <property type="term" value="F:DNA-binding transcription factor activity"/>
    <property type="evidence" value="ECO:0007669"/>
    <property type="project" value="InterPro"/>
</dbReference>
<evidence type="ECO:0000313" key="6">
    <source>
        <dbReference type="EMBL" id="GGG69041.1"/>
    </source>
</evidence>
<evidence type="ECO:0000313" key="7">
    <source>
        <dbReference type="Proteomes" id="UP000638848"/>
    </source>
</evidence>